<evidence type="ECO:0000313" key="5">
    <source>
        <dbReference type="RefSeq" id="XP_011297990.1"/>
    </source>
</evidence>
<feature type="compositionally biased region" description="Basic and acidic residues" evidence="1">
    <location>
        <begin position="755"/>
        <end position="766"/>
    </location>
</feature>
<proteinExistence type="predicted"/>
<feature type="region of interest" description="Disordered" evidence="1">
    <location>
        <begin position="658"/>
        <end position="698"/>
    </location>
</feature>
<feature type="transmembrane region" description="Helical" evidence="2">
    <location>
        <begin position="56"/>
        <end position="75"/>
    </location>
</feature>
<reference evidence="3" key="1">
    <citation type="submission" date="2015-01" db="EMBL/GenBank/DDBJ databases">
        <title>Transcriptome Assembly of Fopius arisanus.</title>
        <authorList>
            <person name="Geib S."/>
        </authorList>
    </citation>
    <scope>NUCLEOTIDE SEQUENCE</scope>
</reference>
<keyword evidence="2" id="KW-0472">Membrane</keyword>
<accession>A0A0C9S1Z2</accession>
<feature type="region of interest" description="Disordered" evidence="1">
    <location>
        <begin position="417"/>
        <end position="437"/>
    </location>
</feature>
<dbReference type="EMBL" id="GBYB01014866">
    <property type="protein sequence ID" value="JAG84633.1"/>
    <property type="molecule type" value="Transcribed_RNA"/>
</dbReference>
<dbReference type="KEGG" id="fas:105263459"/>
<protein>
    <submittedName>
        <fullName evidence="3">Sri protein</fullName>
    </submittedName>
</protein>
<organism evidence="3">
    <name type="scientific">Fopius arisanus</name>
    <dbReference type="NCBI Taxonomy" id="64838"/>
    <lineage>
        <taxon>Eukaryota</taxon>
        <taxon>Metazoa</taxon>
        <taxon>Ecdysozoa</taxon>
        <taxon>Arthropoda</taxon>
        <taxon>Hexapoda</taxon>
        <taxon>Insecta</taxon>
        <taxon>Pterygota</taxon>
        <taxon>Neoptera</taxon>
        <taxon>Endopterygota</taxon>
        <taxon>Hymenoptera</taxon>
        <taxon>Apocrita</taxon>
        <taxon>Ichneumonoidea</taxon>
        <taxon>Braconidae</taxon>
        <taxon>Opiinae</taxon>
        <taxon>Fopius</taxon>
    </lineage>
</organism>
<accession>A0A9R1SVP1</accession>
<dbReference type="AlphaFoldDB" id="A0A0C9S1Z2"/>
<dbReference type="OrthoDB" id="7700312at2759"/>
<keyword evidence="2" id="KW-0812">Transmembrane</keyword>
<keyword evidence="4" id="KW-1185">Reference proteome</keyword>
<evidence type="ECO:0000313" key="4">
    <source>
        <dbReference type="Proteomes" id="UP000694866"/>
    </source>
</evidence>
<dbReference type="Proteomes" id="UP000694866">
    <property type="component" value="Unplaced"/>
</dbReference>
<feature type="compositionally biased region" description="Polar residues" evidence="1">
    <location>
        <begin position="658"/>
        <end position="667"/>
    </location>
</feature>
<name>A0A0C9S1Z2_9HYME</name>
<evidence type="ECO:0000256" key="2">
    <source>
        <dbReference type="SAM" id="Phobius"/>
    </source>
</evidence>
<keyword evidence="2" id="KW-1133">Transmembrane helix</keyword>
<gene>
    <name evidence="3" type="primary">Sri</name>
    <name evidence="5" type="synonym">LOC105263459</name>
    <name evidence="3" type="ORF">g.37725</name>
</gene>
<reference evidence="5" key="2">
    <citation type="submission" date="2025-04" db="UniProtKB">
        <authorList>
            <consortium name="RefSeq"/>
        </authorList>
    </citation>
    <scope>IDENTIFICATION</scope>
    <source>
        <strain evidence="5">USDA-PBARC FA_bdor</strain>
        <tissue evidence="5">Whole organism</tissue>
    </source>
</reference>
<dbReference type="GeneID" id="105263459"/>
<dbReference type="RefSeq" id="XP_011297990.1">
    <property type="nucleotide sequence ID" value="XM_011299688.1"/>
</dbReference>
<feature type="region of interest" description="Disordered" evidence="1">
    <location>
        <begin position="737"/>
        <end position="766"/>
    </location>
</feature>
<sequence>MALWDRKIHWQFGGNVEPVRTICEIDWKSCPSTILNYLWSEIVTDVIDYVTVTDGILWRLMTLILCLLVIIYAFWTRVTEILEDIVKDKIVDGINFKIQSLETRVNVLAYRMQYGLWPLPANSDINCSIGKGEYRGNSSMELLGPTDKNWLGELIPECIVKKPNFGPNKSHSLDEALCGVYDRNRIFQKINSTRKSCKKGSRIDWSSQSKKHGEMECRSLRSRKSMGIQCQGTISHGEVQIPLTLQNSSSDITKLFKSTGVSLGKVRHRLEGLRTVLKTYRNGVDNNMTRKETAQEVNLLDDFLQELSDLQSSGEGDAPPVEIREDFKLEPDALASVSKKITNSEKRQIPEEVQCEEQVTGITDFDNEVLVDTSGDSLLPSKNRFVAPILDNIIEEQSGNSCNEQSTDCDERVDQKLKSQSINKNEVGVDDSGSSKTIRQGLPHLEESSSDLCATSGESRQFYEIISNPKGNADTDRRNDSMLSNIYQDQISRGPSGDDSHSEVNSSGGVLSDLIICSSASPDVNAISDSIIESESSVFMKLEKIKFDALREVENSWSSDLFGDKHLKFPEPLILKSSFTGINFTINVLSDDFRGRIPLGSPEKSSGSLKTTLRPLENNFQLNKSPLVSRDIERSKSSGIPFIASDLDLTCLKRKVRNNQSKSSSDLSPRRIKLPRTPRTYRVPKRPKTPQISADGHRGQKIYEQHRSSSLDCIRGKNLLKTKSKSGIPVLKSRVEGARKDEDRPNPRIHICKNSKGESRVNESHSESAEQTVIYINIINEQNSPTKMESSQEFSDYVKENIFKIRGLTEYIKNSGVSKIVTIVCSTASQSTDDLSKEISVVPRRKFVIDTNTLMPNLKK</sequence>
<evidence type="ECO:0000256" key="1">
    <source>
        <dbReference type="SAM" id="MobiDB-lite"/>
    </source>
</evidence>
<feature type="compositionally biased region" description="Basic and acidic residues" evidence="1">
    <location>
        <begin position="737"/>
        <end position="746"/>
    </location>
</feature>
<evidence type="ECO:0000313" key="3">
    <source>
        <dbReference type="EMBL" id="JAG84633.1"/>
    </source>
</evidence>